<dbReference type="GO" id="GO:0003676">
    <property type="term" value="F:nucleic acid binding"/>
    <property type="evidence" value="ECO:0007669"/>
    <property type="project" value="InterPro"/>
</dbReference>
<dbReference type="InterPro" id="IPR003615">
    <property type="entry name" value="HNH_nuc"/>
</dbReference>
<proteinExistence type="predicted"/>
<dbReference type="SMART" id="SM00507">
    <property type="entry name" value="HNHc"/>
    <property type="match status" value="1"/>
</dbReference>
<dbReference type="InterPro" id="IPR052892">
    <property type="entry name" value="NA-targeting_endonuclease"/>
</dbReference>
<dbReference type="AlphaFoldDB" id="A0A6V8NSB3"/>
<dbReference type="RefSeq" id="WP_176227201.1">
    <property type="nucleotide sequence ID" value="NZ_BLRV01000241.1"/>
</dbReference>
<dbReference type="EMBL" id="BLRV01000241">
    <property type="protein sequence ID" value="GFP22161.1"/>
    <property type="molecule type" value="Genomic_DNA"/>
</dbReference>
<dbReference type="PANTHER" id="PTHR33877:SF2">
    <property type="entry name" value="OS07G0170200 PROTEIN"/>
    <property type="match status" value="1"/>
</dbReference>
<dbReference type="Proteomes" id="UP000580051">
    <property type="component" value="Unassembled WGS sequence"/>
</dbReference>
<dbReference type="GO" id="GO:0008270">
    <property type="term" value="F:zinc ion binding"/>
    <property type="evidence" value="ECO:0007669"/>
    <property type="project" value="InterPro"/>
</dbReference>
<evidence type="ECO:0000313" key="3">
    <source>
        <dbReference type="Proteomes" id="UP000580051"/>
    </source>
</evidence>
<protein>
    <recommendedName>
        <fullName evidence="1">HNH nuclease domain-containing protein</fullName>
    </recommendedName>
</protein>
<dbReference type="CDD" id="cd00085">
    <property type="entry name" value="HNHc"/>
    <property type="match status" value="1"/>
</dbReference>
<sequence>MSQVLVLNASYEPLNVTSVKRAVVLVLKDKAEPIEVLVQRKFRSERRSIPYPLVIRLVKYVRVPRNVRLRISKKAVLARDSYRCQYCGRENDYLTVDHVVPRSRGGESDWENVVAACPACNTRKGNHLLHEVTMSLIRKPMAPSYIVLILLEARTVHESWHPYLSYEIRPVS</sequence>
<dbReference type="GO" id="GO:0004519">
    <property type="term" value="F:endonuclease activity"/>
    <property type="evidence" value="ECO:0007669"/>
    <property type="project" value="InterPro"/>
</dbReference>
<evidence type="ECO:0000259" key="1">
    <source>
        <dbReference type="SMART" id="SM00507"/>
    </source>
</evidence>
<dbReference type="InterPro" id="IPR002711">
    <property type="entry name" value="HNH"/>
</dbReference>
<dbReference type="PANTHER" id="PTHR33877">
    <property type="entry name" value="SLL1193 PROTEIN"/>
    <property type="match status" value="1"/>
</dbReference>
<feature type="domain" description="HNH nuclease" evidence="1">
    <location>
        <begin position="71"/>
        <end position="122"/>
    </location>
</feature>
<accession>A0A6V8NSB3</accession>
<name>A0A6V8NSB3_9ACTN</name>
<reference evidence="2 3" key="1">
    <citation type="journal article" date="2020" name="Front. Microbiol.">
        <title>Single-cell genomics of novel Actinobacteria with the Wood-Ljungdahl pathway discovered in a serpentinizing system.</title>
        <authorList>
            <person name="Merino N."/>
            <person name="Kawai M."/>
            <person name="Boyd E.S."/>
            <person name="Colman D.R."/>
            <person name="McGlynn S.E."/>
            <person name="Nealson K.H."/>
            <person name="Kurokawa K."/>
            <person name="Hongoh Y."/>
        </authorList>
    </citation>
    <scope>NUCLEOTIDE SEQUENCE [LARGE SCALE GENOMIC DNA]</scope>
    <source>
        <strain evidence="2 3">S06</strain>
    </source>
</reference>
<comment type="caution">
    <text evidence="2">The sequence shown here is derived from an EMBL/GenBank/DDBJ whole genome shotgun (WGS) entry which is preliminary data.</text>
</comment>
<evidence type="ECO:0000313" key="2">
    <source>
        <dbReference type="EMBL" id="GFP22161.1"/>
    </source>
</evidence>
<gene>
    <name evidence="2" type="ORF">HKBW3S06_01388</name>
</gene>
<organism evidence="2 3">
    <name type="scientific">Candidatus Hakubella thermalkaliphila</name>
    <dbReference type="NCBI Taxonomy" id="2754717"/>
    <lineage>
        <taxon>Bacteria</taxon>
        <taxon>Bacillati</taxon>
        <taxon>Actinomycetota</taxon>
        <taxon>Actinomycetota incertae sedis</taxon>
        <taxon>Candidatus Hakubellales</taxon>
        <taxon>Candidatus Hakubellaceae</taxon>
        <taxon>Candidatus Hakubella</taxon>
    </lineage>
</organism>
<dbReference type="Gene3D" id="1.10.30.50">
    <property type="match status" value="1"/>
</dbReference>
<dbReference type="Pfam" id="PF01844">
    <property type="entry name" value="HNH"/>
    <property type="match status" value="1"/>
</dbReference>